<dbReference type="EMBL" id="CP080507">
    <property type="protein sequence ID" value="QYM78147.1"/>
    <property type="molecule type" value="Genomic_DNA"/>
</dbReference>
<dbReference type="KEGG" id="ole:K0B96_12615"/>
<name>A0A8F9TU56_9BACT</name>
<gene>
    <name evidence="4" type="ORF">K0B96_12615</name>
</gene>
<dbReference type="GO" id="GO:0016020">
    <property type="term" value="C:membrane"/>
    <property type="evidence" value="ECO:0007669"/>
    <property type="project" value="InterPro"/>
</dbReference>
<reference evidence="4" key="1">
    <citation type="submission" date="2021-08" db="EMBL/GenBank/DDBJ databases">
        <title>Genome of a novel bacterium of the phylum Verrucomicrobia, Oleiharenicola sp. KSB-15.</title>
        <authorList>
            <person name="Chung J.-H."/>
            <person name="Ahn J.-H."/>
            <person name="Yoon Y."/>
            <person name="Kim D.-Y."/>
            <person name="An S.-H."/>
            <person name="Park I."/>
            <person name="Yeon J."/>
        </authorList>
    </citation>
    <scope>NUCLEOTIDE SEQUENCE</scope>
    <source>
        <strain evidence="4">KSB-15</strain>
    </source>
</reference>
<dbReference type="Pfam" id="PF18998">
    <property type="entry name" value="Flg_new_2"/>
    <property type="match status" value="1"/>
</dbReference>
<keyword evidence="5" id="KW-1185">Reference proteome</keyword>
<evidence type="ECO:0000313" key="4">
    <source>
        <dbReference type="EMBL" id="QYM78147.1"/>
    </source>
</evidence>
<feature type="chain" id="PRO_5034551219" evidence="2">
    <location>
        <begin position="33"/>
        <end position="1165"/>
    </location>
</feature>
<evidence type="ECO:0000256" key="2">
    <source>
        <dbReference type="SAM" id="SignalP"/>
    </source>
</evidence>
<feature type="compositionally biased region" description="Pro residues" evidence="1">
    <location>
        <begin position="130"/>
        <end position="143"/>
    </location>
</feature>
<dbReference type="InterPro" id="IPR008929">
    <property type="entry name" value="Chondroitin_lyas"/>
</dbReference>
<dbReference type="Pfam" id="PF05345">
    <property type="entry name" value="He_PIG"/>
    <property type="match status" value="2"/>
</dbReference>
<dbReference type="InterPro" id="IPR044060">
    <property type="entry name" value="Bacterial_rp_domain"/>
</dbReference>
<feature type="domain" description="Bacterial repeat" evidence="3">
    <location>
        <begin position="263"/>
        <end position="330"/>
    </location>
</feature>
<proteinExistence type="predicted"/>
<dbReference type="SUPFAM" id="SSF49313">
    <property type="entry name" value="Cadherin-like"/>
    <property type="match status" value="1"/>
</dbReference>
<feature type="region of interest" description="Disordered" evidence="1">
    <location>
        <begin position="237"/>
        <end position="257"/>
    </location>
</feature>
<keyword evidence="2" id="KW-0732">Signal</keyword>
<dbReference type="Gene3D" id="2.60.40.10">
    <property type="entry name" value="Immunoglobulins"/>
    <property type="match status" value="2"/>
</dbReference>
<sequence>MKSASSLHRLSAFLFRAALPLALAFSAPALCAGTPSPITISPPTIAPLQTLNPYAQAFTATGGAAPYTWSTPIVALPAGLALNSTTGLISGTPTKAGSAVIFIRVTDVNGLSTQRGWNVAIAVGAPPVVSNPPPDNAGPPPPSSSASTPLAITPTTLPAGTVGLGYSYILNATGGTPPYTWNLQSGSFPTGLALDAAGHIGGTPASGGAWIYSYPYSVYINVTDSTGHKAAASFPIALQPSPDGSGEGGSTPPPVVTPPSATYTVTVVNGTANGTATATVSAGNTVSLAAAPAPAGQYFKQWSGPASADPFAATTTFVMPAANVTFTANYYTPPPLPAVVAGHPRLWLNQSDLPRLRSWATPSNTLYQQGLRSMLSLALHAYDLCFPNAQLASPYPDSGDINGYSGANITPSDMISEQHALTLAFFGLVDPDPAARLVYAQKARALFMYVINEAAKGHLKGAPFRDPIFSIYNRGNSSGECWPLLADWLQGVTDANGQPVAILTPQDKATIRSVFLLWADDCLNAYTTGGDHPAPIGVTNNVALLPGGNAMRIAANNYYLNHARLITMMPLALDAADDPAVDSAVPASVRGNTLRSYLLNATGAWLYQQFAMFGDPADVRAAYQLPASASVGLASGGTAVEGGLYGHSIGYIQGQLLALQTAGATDPAVFGPQISLLNSPVWDRYVHGLFATMVPQQQVNPVQSYLGPIYEIASIGDLIRLWVTPDVMTTYSLLALTEQKQGRTDHLAAARWIALNAVEGGSAGLLNRIQRPYNTIESILYFMLFDPTDPTALHPADPRLAYGANFYDPGMGRLLARTDWSPNATLFDFRSGWLSINHQNCDGGQIEFYRHGEWLTKELSNYDNYGNGQSTIWHNTLALQNWSSSATPFMQWFEQPYWNNGSQWNNHQSAGDPVTLASSGPGYAAAQTDLTNLYNHPSSNPAGNFTDIQHASRSVVWLQPDCIVIYDRATSLHAGLFKRFNLSLTAAPFIDQAQRQASVITPHGQHLFVQTLLPANATLTYVPEGGTLTNIAQLEPCNGRLVVEDTTRPTDVRFLHVLQGADAAVTSPTAASMVQSTAGTACTGAIVGASVVMFPVNLGGANVGTSYSVPATVTKHYVTGLVPGGSYSVVADSDGVTAQVALTPGGPLTADSAGVLCFDLASVMN</sequence>
<feature type="region of interest" description="Disordered" evidence="1">
    <location>
        <begin position="130"/>
        <end position="152"/>
    </location>
</feature>
<dbReference type="GO" id="GO:0005509">
    <property type="term" value="F:calcium ion binding"/>
    <property type="evidence" value="ECO:0007669"/>
    <property type="project" value="InterPro"/>
</dbReference>
<accession>A0A8F9TU56</accession>
<dbReference type="Gene3D" id="1.50.10.100">
    <property type="entry name" value="Chondroitin AC/alginate lyase"/>
    <property type="match status" value="1"/>
</dbReference>
<dbReference type="Gene3D" id="2.70.98.70">
    <property type="match status" value="1"/>
</dbReference>
<evidence type="ECO:0000313" key="5">
    <source>
        <dbReference type="Proteomes" id="UP000825051"/>
    </source>
</evidence>
<dbReference type="RefSeq" id="WP_220161251.1">
    <property type="nucleotide sequence ID" value="NZ_CP080507.1"/>
</dbReference>
<protein>
    <submittedName>
        <fullName evidence="4">Ig domain-containing protein</fullName>
    </submittedName>
</protein>
<dbReference type="Proteomes" id="UP000825051">
    <property type="component" value="Chromosome"/>
</dbReference>
<organism evidence="4 5">
    <name type="scientific">Horticoccus luteus</name>
    <dbReference type="NCBI Taxonomy" id="2862869"/>
    <lineage>
        <taxon>Bacteria</taxon>
        <taxon>Pseudomonadati</taxon>
        <taxon>Verrucomicrobiota</taxon>
        <taxon>Opitutia</taxon>
        <taxon>Opitutales</taxon>
        <taxon>Opitutaceae</taxon>
        <taxon>Horticoccus</taxon>
    </lineage>
</organism>
<dbReference type="InterPro" id="IPR015919">
    <property type="entry name" value="Cadherin-like_sf"/>
</dbReference>
<evidence type="ECO:0000259" key="3">
    <source>
        <dbReference type="Pfam" id="PF18998"/>
    </source>
</evidence>
<feature type="signal peptide" evidence="2">
    <location>
        <begin position="1"/>
        <end position="32"/>
    </location>
</feature>
<dbReference type="AlphaFoldDB" id="A0A8F9TU56"/>
<dbReference type="InterPro" id="IPR013783">
    <property type="entry name" value="Ig-like_fold"/>
</dbReference>
<evidence type="ECO:0000256" key="1">
    <source>
        <dbReference type="SAM" id="MobiDB-lite"/>
    </source>
</evidence>